<keyword evidence="1" id="KW-0614">Plasmid</keyword>
<keyword evidence="2" id="KW-1185">Reference proteome</keyword>
<proteinExistence type="predicted"/>
<sequence>MYKNALKAIPALVAALVLSACGGGGGGSDSSASNPTQPANPAGALPYQVQGTAPVVTGVAGKLAVLFAPATLGANGLSQGGTLYNTADAPLASFATYAQTGGYTTIAGSDTASVTLAQPGVIADVNGYGGFISVGRWSKSSDSSGGTYNVNQGAPYAIGNPLTLTAGTGTLNCTRYFNTAPTAVNGNVGQGTLNSATATLDLSTLTLTNLAFNASIGSDQSYAFTSASASLNGMSSGNGATFITRVMGSDVNAPLVAVAYGTSAPTSGDINGLVVLSCTKPV</sequence>
<protein>
    <submittedName>
        <fullName evidence="1">Uncharacterized protein</fullName>
    </submittedName>
</protein>
<gene>
    <name evidence="1" type="ORF">BJG93_34500</name>
</gene>
<dbReference type="EMBL" id="CP017564">
    <property type="protein sequence ID" value="APA90229.1"/>
    <property type="molecule type" value="Genomic_DNA"/>
</dbReference>
<dbReference type="Proteomes" id="UP000179860">
    <property type="component" value="Plasmid pl3WSM5005"/>
</dbReference>
<geneLocation type="plasmid" evidence="1 2">
    <name>pl3WSM5005</name>
</geneLocation>
<reference evidence="1" key="2">
    <citation type="submission" date="2021-06" db="EMBL/GenBank/DDBJ databases">
        <authorList>
            <person name="Rogers T.H."/>
            <person name="Ramsay J.P."/>
            <person name="Wang P."/>
            <person name="Terpolilli J."/>
        </authorList>
    </citation>
    <scope>NUCLEOTIDE SEQUENCE</scope>
    <source>
        <strain evidence="1">WSM5005</strain>
        <plasmid evidence="1">pl3WSM5005</plasmid>
    </source>
</reference>
<organism evidence="1 2">
    <name type="scientific">Paraburkholderia sprentiae WSM5005</name>
    <dbReference type="NCBI Taxonomy" id="754502"/>
    <lineage>
        <taxon>Bacteria</taxon>
        <taxon>Pseudomonadati</taxon>
        <taxon>Pseudomonadota</taxon>
        <taxon>Betaproteobacteria</taxon>
        <taxon>Burkholderiales</taxon>
        <taxon>Burkholderiaceae</taxon>
        <taxon>Paraburkholderia</taxon>
    </lineage>
</organism>
<accession>A0ACA8AWY9</accession>
<evidence type="ECO:0000313" key="2">
    <source>
        <dbReference type="Proteomes" id="UP000179860"/>
    </source>
</evidence>
<evidence type="ECO:0000313" key="1">
    <source>
        <dbReference type="EMBL" id="APA90229.1"/>
    </source>
</evidence>
<name>A0ACA8AWY9_9BURK</name>
<reference evidence="1" key="1">
    <citation type="submission" date="2016-09" db="EMBL/GenBank/DDBJ databases">
        <title>The Complete Genome of Burkholderia sprentiae wsm5005.</title>
        <authorList>
            <person name="De Meyer S."/>
            <person name="Wang P."/>
            <person name="Terpolilli J."/>
        </authorList>
    </citation>
    <scope>NUCLEOTIDE SEQUENCE</scope>
    <source>
        <strain evidence="1">WSM5005</strain>
        <plasmid evidence="1">pl3WSM5005</plasmid>
    </source>
</reference>